<feature type="transmembrane region" description="Helical" evidence="1">
    <location>
        <begin position="181"/>
        <end position="198"/>
    </location>
</feature>
<organism evidence="2 3">
    <name type="scientific">Campylobacter iguaniorum</name>
    <dbReference type="NCBI Taxonomy" id="1244531"/>
    <lineage>
        <taxon>Bacteria</taxon>
        <taxon>Pseudomonadati</taxon>
        <taxon>Campylobacterota</taxon>
        <taxon>Epsilonproteobacteria</taxon>
        <taxon>Campylobacterales</taxon>
        <taxon>Campylobacteraceae</taxon>
        <taxon>Campylobacter</taxon>
    </lineage>
</organism>
<dbReference type="PANTHER" id="PTHR30238:SF4">
    <property type="entry name" value="SLL1022 PROTEIN"/>
    <property type="match status" value="1"/>
</dbReference>
<dbReference type="OrthoDB" id="8533002at2"/>
<dbReference type="eggNOG" id="COG2899">
    <property type="taxonomic scope" value="Bacteria"/>
</dbReference>
<dbReference type="HOGENOM" id="CLU_034539_1_0_7"/>
<feature type="transmembrane region" description="Helical" evidence="1">
    <location>
        <begin position="117"/>
        <end position="134"/>
    </location>
</feature>
<evidence type="ECO:0000256" key="1">
    <source>
        <dbReference type="SAM" id="Phobius"/>
    </source>
</evidence>
<dbReference type="InterPro" id="IPR007427">
    <property type="entry name" value="DUF475"/>
</dbReference>
<evidence type="ECO:0000313" key="3">
    <source>
        <dbReference type="Proteomes" id="UP000028486"/>
    </source>
</evidence>
<reference evidence="3" key="1">
    <citation type="journal article" date="2014" name="Genome Announc.">
        <title>Complete Genome Sequence of Campylobacter iguaniorum Strain 1485ET, Isolated from a Bearded Dragon (Pogona vitticeps).</title>
        <authorList>
            <person name="Gilbert M.J."/>
            <person name="Miller W.G."/>
            <person name="Yee E."/>
            <person name="Kik M."/>
            <person name="Wagenaar J.A."/>
            <person name="Duim B."/>
        </authorList>
    </citation>
    <scope>NUCLEOTIDE SEQUENCE [LARGE SCALE GENOMIC DNA]</scope>
    <source>
        <strain evidence="3">1485E</strain>
    </source>
</reference>
<proteinExistence type="predicted"/>
<accession>A0A076F6G9</accession>
<keyword evidence="3" id="KW-1185">Reference proteome</keyword>
<dbReference type="PANTHER" id="PTHR30238">
    <property type="entry name" value="MEMBRANE BOUND PREDICTED REDOX MODULATOR"/>
    <property type="match status" value="1"/>
</dbReference>
<dbReference type="AlphaFoldDB" id="A0A076F6G9"/>
<dbReference type="EMBL" id="CP009043">
    <property type="protein sequence ID" value="AII13900.1"/>
    <property type="molecule type" value="Genomic_DNA"/>
</dbReference>
<sequence length="324" mass="36212">MKYFYSSFFITLIGLVLAYFIGGFVAVYICALLGILEVSLSFDNAVVNAKVLSKMSQKWQDRFIIFGIPIAVFGMRFLFPILIVSIVAGLSMWETFSLALNDPDAYHAALAANKNQIYIFGGAFLLMVFLSFFFEEKEISWIKFIEDSYLVKILTQTSSMPLFIAILVGIIISYITSNLSYSITYFCGILLHMALNLFDEIFSNNGVKSGFMGFLYLEVLDASFSFDGVIGAFAMSENIFIIMIGLGIGAMFVRSLTLFMVHKKTLESFRYLEHGAHYAILALAIIMFINIFHEVSEALTGTIGFGFIVLAFVCSLVANRRENG</sequence>
<gene>
    <name evidence="2" type="ORF">CIG1485E_0020</name>
</gene>
<keyword evidence="1" id="KW-0812">Transmembrane</keyword>
<keyword evidence="1" id="KW-0472">Membrane</keyword>
<keyword evidence="1" id="KW-1133">Transmembrane helix</keyword>
<dbReference type="Pfam" id="PF04332">
    <property type="entry name" value="DUF475"/>
    <property type="match status" value="1"/>
</dbReference>
<dbReference type="NCBIfam" id="NF010619">
    <property type="entry name" value="PRK14013.2-5"/>
    <property type="match status" value="1"/>
</dbReference>
<feature type="transmembrane region" description="Helical" evidence="1">
    <location>
        <begin position="271"/>
        <end position="292"/>
    </location>
</feature>
<dbReference type="KEGG" id="caj:CIG1485E_0020"/>
<name>A0A076F6G9_9BACT</name>
<dbReference type="STRING" id="1244531.CIG2463D_0020"/>
<dbReference type="RefSeq" id="WP_038452450.1">
    <property type="nucleotide sequence ID" value="NZ_CP009043.1"/>
</dbReference>
<dbReference type="Proteomes" id="UP000028486">
    <property type="component" value="Chromosome"/>
</dbReference>
<evidence type="ECO:0000313" key="2">
    <source>
        <dbReference type="EMBL" id="AII13900.1"/>
    </source>
</evidence>
<feature type="transmembrane region" description="Helical" evidence="1">
    <location>
        <begin position="239"/>
        <end position="259"/>
    </location>
</feature>
<feature type="transmembrane region" description="Helical" evidence="1">
    <location>
        <begin position="63"/>
        <end position="93"/>
    </location>
</feature>
<feature type="transmembrane region" description="Helical" evidence="1">
    <location>
        <begin position="298"/>
        <end position="318"/>
    </location>
</feature>
<feature type="transmembrane region" description="Helical" evidence="1">
    <location>
        <begin position="154"/>
        <end position="175"/>
    </location>
</feature>
<feature type="transmembrane region" description="Helical" evidence="1">
    <location>
        <begin position="12"/>
        <end position="42"/>
    </location>
</feature>
<protein>
    <submittedName>
        <fullName evidence="2">Hypothetical membrane protein (DUF475 domain)</fullName>
    </submittedName>
</protein>